<dbReference type="GO" id="GO:1904680">
    <property type="term" value="F:peptide transmembrane transporter activity"/>
    <property type="evidence" value="ECO:0007669"/>
    <property type="project" value="TreeGrafter"/>
</dbReference>
<dbReference type="PANTHER" id="PTHR30290">
    <property type="entry name" value="PERIPLASMIC BINDING COMPONENT OF ABC TRANSPORTER"/>
    <property type="match status" value="1"/>
</dbReference>
<dbReference type="GO" id="GO:0043190">
    <property type="term" value="C:ATP-binding cassette (ABC) transporter complex"/>
    <property type="evidence" value="ECO:0007669"/>
    <property type="project" value="InterPro"/>
</dbReference>
<dbReference type="EMBL" id="CAEZVN010000029">
    <property type="protein sequence ID" value="CAB4630024.1"/>
    <property type="molecule type" value="Genomic_DNA"/>
</dbReference>
<organism evidence="5">
    <name type="scientific">freshwater metagenome</name>
    <dbReference type="NCBI Taxonomy" id="449393"/>
    <lineage>
        <taxon>unclassified sequences</taxon>
        <taxon>metagenomes</taxon>
        <taxon>ecological metagenomes</taxon>
    </lineage>
</organism>
<proteinExistence type="inferred from homology"/>
<evidence type="ECO:0000313" key="5">
    <source>
        <dbReference type="EMBL" id="CAB4630024.1"/>
    </source>
</evidence>
<dbReference type="InterPro" id="IPR039424">
    <property type="entry name" value="SBP_5"/>
</dbReference>
<dbReference type="GO" id="GO:0015833">
    <property type="term" value="P:peptide transport"/>
    <property type="evidence" value="ECO:0007669"/>
    <property type="project" value="TreeGrafter"/>
</dbReference>
<accession>A0A6J6J0A1</accession>
<dbReference type="SUPFAM" id="SSF53850">
    <property type="entry name" value="Periplasmic binding protein-like II"/>
    <property type="match status" value="1"/>
</dbReference>
<keyword evidence="2" id="KW-0813">Transport</keyword>
<dbReference type="AlphaFoldDB" id="A0A6J6J0A1"/>
<dbReference type="PIRSF" id="PIRSF002741">
    <property type="entry name" value="MppA"/>
    <property type="match status" value="1"/>
</dbReference>
<dbReference type="GO" id="GO:0042597">
    <property type="term" value="C:periplasmic space"/>
    <property type="evidence" value="ECO:0007669"/>
    <property type="project" value="UniProtKB-ARBA"/>
</dbReference>
<evidence type="ECO:0000256" key="2">
    <source>
        <dbReference type="ARBA" id="ARBA00022448"/>
    </source>
</evidence>
<dbReference type="InterPro" id="IPR030678">
    <property type="entry name" value="Peptide/Ni-bd"/>
</dbReference>
<protein>
    <submittedName>
        <fullName evidence="5">Unannotated protein</fullName>
    </submittedName>
</protein>
<feature type="domain" description="Solute-binding protein family 5" evidence="4">
    <location>
        <begin position="75"/>
        <end position="410"/>
    </location>
</feature>
<comment type="similarity">
    <text evidence="1">Belongs to the bacterial solute-binding protein 5 family.</text>
</comment>
<dbReference type="Gene3D" id="3.10.105.10">
    <property type="entry name" value="Dipeptide-binding Protein, Domain 3"/>
    <property type="match status" value="1"/>
</dbReference>
<keyword evidence="3" id="KW-0732">Signal</keyword>
<dbReference type="Gene3D" id="3.40.190.10">
    <property type="entry name" value="Periplasmic binding protein-like II"/>
    <property type="match status" value="1"/>
</dbReference>
<gene>
    <name evidence="5" type="ORF">UFOPK2001_00457</name>
</gene>
<evidence type="ECO:0000256" key="1">
    <source>
        <dbReference type="ARBA" id="ARBA00005695"/>
    </source>
</evidence>
<sequence>MNLSKRIGAGLVALALAGSALTGATPALAANKTDLVLGSLIDVKSWDPSQADIGHMAPLYQAVYDNLILRTPDGKYKPNLATSWKLNADNTEMTLKLRTGVKFTDGASFDATVAKANLDNFIKGNGPQAGTLTGATVAVVDATTITIKLVDPNPELAYYLSTTDSYMASPKALGTAGLKTTPVGSGPYIFDAAASSAGSQEVFTANPNYWDKSKIKFKKVTFKVMSDVTARLNALLSGQIDATLLDTKTSETAKSRKMTQYLNNVDWQGILIFDRAGKINPALKNVKVRQAIAHAINRPALLKALQNGQGELTNQVFAKSSPAYDAALDKTYPFDIKKAKQLLTEGNATGGFDLTMPAWPDPTMNAVLGDQLKAVGINVTWTQVPAADYRNALKTGKYAAGLFQLFQGTPWVAINQMATPNGSWNVLKSTDPVIDRALNSLKDDASEKNLNAQAKVINRFLTESAWYIPFYRVPQLFFAGARVKTANQAQNAIPYLYSYAPTGK</sequence>
<evidence type="ECO:0000256" key="3">
    <source>
        <dbReference type="ARBA" id="ARBA00022729"/>
    </source>
</evidence>
<evidence type="ECO:0000259" key="4">
    <source>
        <dbReference type="Pfam" id="PF00496"/>
    </source>
</evidence>
<dbReference type="Pfam" id="PF00496">
    <property type="entry name" value="SBP_bac_5"/>
    <property type="match status" value="1"/>
</dbReference>
<dbReference type="InterPro" id="IPR000914">
    <property type="entry name" value="SBP_5_dom"/>
</dbReference>
<name>A0A6J6J0A1_9ZZZZ</name>
<dbReference type="PANTHER" id="PTHR30290:SF9">
    <property type="entry name" value="OLIGOPEPTIDE-BINDING PROTEIN APPA"/>
    <property type="match status" value="1"/>
</dbReference>
<reference evidence="5" key="1">
    <citation type="submission" date="2020-05" db="EMBL/GenBank/DDBJ databases">
        <authorList>
            <person name="Chiriac C."/>
            <person name="Salcher M."/>
            <person name="Ghai R."/>
            <person name="Kavagutti S V."/>
        </authorList>
    </citation>
    <scope>NUCLEOTIDE SEQUENCE</scope>
</reference>